<keyword evidence="5" id="KW-0631">Potassium channel</keyword>
<evidence type="ECO:0000256" key="14">
    <source>
        <dbReference type="SAM" id="Phobius"/>
    </source>
</evidence>
<dbReference type="OrthoDB" id="10035564at2759"/>
<feature type="domain" description="Calcium-activated potassium channel BK alpha subunit" evidence="16">
    <location>
        <begin position="436"/>
        <end position="523"/>
    </location>
</feature>
<evidence type="ECO:0000256" key="10">
    <source>
        <dbReference type="ARBA" id="ARBA00023065"/>
    </source>
</evidence>
<dbReference type="Pfam" id="PF21014">
    <property type="entry name" value="Slowpoke_C"/>
    <property type="match status" value="1"/>
</dbReference>
<dbReference type="GeneID" id="17311319"/>
<keyword evidence="7" id="KW-0851">Voltage-gated channel</keyword>
<evidence type="ECO:0000313" key="19">
    <source>
        <dbReference type="EMBL" id="EKX54557.1"/>
    </source>
</evidence>
<dbReference type="InterPro" id="IPR003148">
    <property type="entry name" value="RCK_N"/>
</dbReference>
<keyword evidence="4 14" id="KW-0812">Transmembrane</keyword>
<dbReference type="Proteomes" id="UP000011087">
    <property type="component" value="Unassembled WGS sequence"/>
</dbReference>
<dbReference type="eggNOG" id="KOG1420">
    <property type="taxonomic scope" value="Eukaryota"/>
</dbReference>
<dbReference type="InterPro" id="IPR048735">
    <property type="entry name" value="Slowpoke-like_C"/>
</dbReference>
<dbReference type="Pfam" id="PF00520">
    <property type="entry name" value="Ion_trans"/>
    <property type="match status" value="1"/>
</dbReference>
<dbReference type="PANTHER" id="PTHR10027:SF10">
    <property type="entry name" value="SLOWPOKE 2, ISOFORM D"/>
    <property type="match status" value="1"/>
</dbReference>
<dbReference type="Gene3D" id="1.10.287.70">
    <property type="match status" value="1"/>
</dbReference>
<evidence type="ECO:0000256" key="6">
    <source>
        <dbReference type="ARBA" id="ARBA00022837"/>
    </source>
</evidence>
<dbReference type="KEGG" id="gtt:GUITHDRAFT_132258"/>
<evidence type="ECO:0000259" key="18">
    <source>
        <dbReference type="Pfam" id="PF22614"/>
    </source>
</evidence>
<dbReference type="Pfam" id="PF22614">
    <property type="entry name" value="Slo-like_RCK"/>
    <property type="match status" value="2"/>
</dbReference>
<dbReference type="RefSeq" id="XP_005841537.1">
    <property type="nucleotide sequence ID" value="XM_005841480.1"/>
</dbReference>
<dbReference type="PANTHER" id="PTHR10027">
    <property type="entry name" value="CALCIUM-ACTIVATED POTASSIUM CHANNEL ALPHA CHAIN"/>
    <property type="match status" value="1"/>
</dbReference>
<feature type="transmembrane region" description="Helical" evidence="14">
    <location>
        <begin position="152"/>
        <end position="174"/>
    </location>
</feature>
<dbReference type="GO" id="GO:0034702">
    <property type="term" value="C:monoatomic ion channel complex"/>
    <property type="evidence" value="ECO:0007669"/>
    <property type="project" value="UniProtKB-KW"/>
</dbReference>
<gene>
    <name evidence="19" type="ORF">GUITHDRAFT_132258</name>
</gene>
<protein>
    <recommendedName>
        <fullName evidence="13">BK channel</fullName>
    </recommendedName>
</protein>
<organism evidence="19">
    <name type="scientific">Guillardia theta (strain CCMP2712)</name>
    <name type="common">Cryptophyte</name>
    <dbReference type="NCBI Taxonomy" id="905079"/>
    <lineage>
        <taxon>Eukaryota</taxon>
        <taxon>Cryptophyceae</taxon>
        <taxon>Pyrenomonadales</taxon>
        <taxon>Geminigeraceae</taxon>
        <taxon>Guillardia</taxon>
    </lineage>
</organism>
<evidence type="ECO:0000259" key="15">
    <source>
        <dbReference type="Pfam" id="PF00520"/>
    </source>
</evidence>
<keyword evidence="11 14" id="KW-0472">Membrane</keyword>
<dbReference type="GO" id="GO:0005267">
    <property type="term" value="F:potassium channel activity"/>
    <property type="evidence" value="ECO:0007669"/>
    <property type="project" value="UniProtKB-KW"/>
</dbReference>
<dbReference type="InterPro" id="IPR003929">
    <property type="entry name" value="K_chnl_BK_asu"/>
</dbReference>
<evidence type="ECO:0000256" key="4">
    <source>
        <dbReference type="ARBA" id="ARBA00022692"/>
    </source>
</evidence>
<keyword evidence="21" id="KW-1185">Reference proteome</keyword>
<name>L1K1R5_GUITC</name>
<dbReference type="EMBL" id="JH992967">
    <property type="protein sequence ID" value="EKX54557.1"/>
    <property type="molecule type" value="Genomic_DNA"/>
</dbReference>
<dbReference type="Gene3D" id="3.40.50.720">
    <property type="entry name" value="NAD(P)-binding Rossmann-like Domain"/>
    <property type="match status" value="1"/>
</dbReference>
<reference evidence="19 21" key="1">
    <citation type="journal article" date="2012" name="Nature">
        <title>Algal genomes reveal evolutionary mosaicism and the fate of nucleomorphs.</title>
        <authorList>
            <consortium name="DOE Joint Genome Institute"/>
            <person name="Curtis B.A."/>
            <person name="Tanifuji G."/>
            <person name="Burki F."/>
            <person name="Gruber A."/>
            <person name="Irimia M."/>
            <person name="Maruyama S."/>
            <person name="Arias M.C."/>
            <person name="Ball S.G."/>
            <person name="Gile G.H."/>
            <person name="Hirakawa Y."/>
            <person name="Hopkins J.F."/>
            <person name="Kuo A."/>
            <person name="Rensing S.A."/>
            <person name="Schmutz J."/>
            <person name="Symeonidi A."/>
            <person name="Elias M."/>
            <person name="Eveleigh R.J."/>
            <person name="Herman E.K."/>
            <person name="Klute M.J."/>
            <person name="Nakayama T."/>
            <person name="Obornik M."/>
            <person name="Reyes-Prieto A."/>
            <person name="Armbrust E.V."/>
            <person name="Aves S.J."/>
            <person name="Beiko R.G."/>
            <person name="Coutinho P."/>
            <person name="Dacks J.B."/>
            <person name="Durnford D.G."/>
            <person name="Fast N.M."/>
            <person name="Green B.R."/>
            <person name="Grisdale C.J."/>
            <person name="Hempel F."/>
            <person name="Henrissat B."/>
            <person name="Hoppner M.P."/>
            <person name="Ishida K."/>
            <person name="Kim E."/>
            <person name="Koreny L."/>
            <person name="Kroth P.G."/>
            <person name="Liu Y."/>
            <person name="Malik S.B."/>
            <person name="Maier U.G."/>
            <person name="McRose D."/>
            <person name="Mock T."/>
            <person name="Neilson J.A."/>
            <person name="Onodera N.T."/>
            <person name="Poole A.M."/>
            <person name="Pritham E.J."/>
            <person name="Richards T.A."/>
            <person name="Rocap G."/>
            <person name="Roy S.W."/>
            <person name="Sarai C."/>
            <person name="Schaack S."/>
            <person name="Shirato S."/>
            <person name="Slamovits C.H."/>
            <person name="Spencer D.F."/>
            <person name="Suzuki S."/>
            <person name="Worden A.Z."/>
            <person name="Zauner S."/>
            <person name="Barry K."/>
            <person name="Bell C."/>
            <person name="Bharti A.K."/>
            <person name="Crow J.A."/>
            <person name="Grimwood J."/>
            <person name="Kramer R."/>
            <person name="Lindquist E."/>
            <person name="Lucas S."/>
            <person name="Salamov A."/>
            <person name="McFadden G.I."/>
            <person name="Lane C.E."/>
            <person name="Keeling P.J."/>
            <person name="Gray M.W."/>
            <person name="Grigoriev I.V."/>
            <person name="Archibald J.M."/>
        </authorList>
    </citation>
    <scope>NUCLEOTIDE SEQUENCE</scope>
    <source>
        <strain evidence="19 21">CCMP2712</strain>
    </source>
</reference>
<feature type="transmembrane region" description="Helical" evidence="14">
    <location>
        <begin position="20"/>
        <end position="45"/>
    </location>
</feature>
<evidence type="ECO:0000256" key="8">
    <source>
        <dbReference type="ARBA" id="ARBA00022958"/>
    </source>
</evidence>
<reference evidence="20" key="3">
    <citation type="submission" date="2015-06" db="UniProtKB">
        <authorList>
            <consortium name="EnsemblProtists"/>
        </authorList>
    </citation>
    <scope>IDENTIFICATION</scope>
</reference>
<feature type="domain" description="Ion transport" evidence="15">
    <location>
        <begin position="28"/>
        <end position="276"/>
    </location>
</feature>
<evidence type="ECO:0000256" key="13">
    <source>
        <dbReference type="ARBA" id="ARBA00029579"/>
    </source>
</evidence>
<dbReference type="InterPro" id="IPR047871">
    <property type="entry name" value="K_chnl_Slo-like"/>
</dbReference>
<accession>L1K1R5</accession>
<dbReference type="Pfam" id="PF03493">
    <property type="entry name" value="BK_channel_a"/>
    <property type="match status" value="1"/>
</dbReference>
<feature type="transmembrane region" description="Helical" evidence="14">
    <location>
        <begin position="57"/>
        <end position="76"/>
    </location>
</feature>
<dbReference type="HOGENOM" id="CLU_286902_0_0_1"/>
<feature type="domain" description="Ca2+-activated K+ channel Slowpoke-like C-terminal" evidence="17">
    <location>
        <begin position="978"/>
        <end position="1033"/>
    </location>
</feature>
<evidence type="ECO:0000256" key="7">
    <source>
        <dbReference type="ARBA" id="ARBA00022882"/>
    </source>
</evidence>
<comment type="subcellular location">
    <subcellularLocation>
        <location evidence="1">Membrane</location>
        <topology evidence="1">Multi-pass membrane protein</topology>
    </subcellularLocation>
</comment>
<evidence type="ECO:0000259" key="17">
    <source>
        <dbReference type="Pfam" id="PF21014"/>
    </source>
</evidence>
<sequence>MVATPSECRLRALYSFFPSLASRIGFAIEVISAVMSGISCVLYVISTYVNYSDWTRSVDITLSTFFGVYWSFYLYLSSQKLKYLTSLQSFVDIVTVFPVLLISALGHQCDESFGLFAVARVMRFFRVLRLIRLIRSFELISASSDDAIRRQTIRIISIVLCILVVTTGIVQYLANETGEIWTGVAQQCEFFSEAECSISCPNMCKLDSSRKGVYLCDLPFGQTQLGASNCQTRMMFHDSLYYTLVTFSTVGYGDVVPITAMSRILMLVMIGLTIYVVPNQFKKLHELRELQSEFDGVWVKKSNRAHVDFHAFITEFFHEDHALKTMFAPQLVILVDCPPNNEVRQVLLKYATKKRLHYIRGDATSSYDLARVQVDEAEAIFLMADRSARDQDEQDQLTALRALTAKRSNPSIHIFAQVMQPENLELLINAGVDRANIMCINQLRLSLLGMSVACPGLPTMLLNMIQSISWRQSLTLTSWHEEYTEGMTMELYNFQVNKDYVGYQYHDFVKLVKSQANACVVAIACVDLLLSHANRRKSLAQQQIKRTRKKSFLSNNAAEAVSTIIFNPGADYRIKPGDILFAFADEARALDKFEAVETRKEELRLFGRKSSMRKQKVSPAVGLPVEGAIEGAEGARRGSEAAAAQLEGADAPHEETSMMKALTRTDSGQRLLKRSLPKVSELDPAIDKTAKGLVEQMRKVYPMVSSELLRNMEIFLLEQVNIGVQDPFSMPIDRSLSTHIVHEVDARVENHVIVVTSDMDDMQYLLKPLYTSLQDCPIVVFLTEKLPSPREWYEVNQYHRVWIIEKHAMSGFSYADLLLRAGILRARAVLFCADLEKLSKSRHLADSSVMQGVITANALGLNRARTILVSELTQGGFPMDASNIRASAETLYHMDDSTIIMSRDEVEKEAFNIRNGFQHLDSSYVAGCTVITVLLDLVMCQQYFNPYIMSILNGILLGRGAEDSKHDAAVKLISISHHAERTFGEFFDKHLEETGDIVIGLYRLSQGYSRQLYVVTNPPSDLKLRATDFAYVIPPALRGNPAYDGIRIRDDSSLAGCLQHFFNCTVPDSTCNVWIQ</sequence>
<feature type="transmembrane region" description="Helical" evidence="14">
    <location>
        <begin position="83"/>
        <end position="106"/>
    </location>
</feature>
<evidence type="ECO:0000256" key="5">
    <source>
        <dbReference type="ARBA" id="ARBA00022826"/>
    </source>
</evidence>
<keyword evidence="10" id="KW-0406">Ion transport</keyword>
<proteinExistence type="predicted"/>
<feature type="domain" description="RCK N-terminal" evidence="18">
    <location>
        <begin position="309"/>
        <end position="415"/>
    </location>
</feature>
<keyword evidence="6" id="KW-0106">Calcium</keyword>
<keyword evidence="8" id="KW-0630">Potassium</keyword>
<dbReference type="PaxDb" id="55529-EKX54557"/>
<keyword evidence="3" id="KW-0633">Potassium transport</keyword>
<dbReference type="AlphaFoldDB" id="L1K1R5"/>
<evidence type="ECO:0000256" key="1">
    <source>
        <dbReference type="ARBA" id="ARBA00004141"/>
    </source>
</evidence>
<dbReference type="InterPro" id="IPR005821">
    <property type="entry name" value="Ion_trans_dom"/>
</dbReference>
<keyword evidence="9 14" id="KW-1133">Transmembrane helix</keyword>
<evidence type="ECO:0000256" key="11">
    <source>
        <dbReference type="ARBA" id="ARBA00023136"/>
    </source>
</evidence>
<evidence type="ECO:0000256" key="3">
    <source>
        <dbReference type="ARBA" id="ARBA00022538"/>
    </source>
</evidence>
<feature type="domain" description="RCK N-terminal" evidence="18">
    <location>
        <begin position="748"/>
        <end position="855"/>
    </location>
</feature>
<dbReference type="SUPFAM" id="SSF51735">
    <property type="entry name" value="NAD(P)-binding Rossmann-fold domains"/>
    <property type="match status" value="1"/>
</dbReference>
<evidence type="ECO:0000256" key="2">
    <source>
        <dbReference type="ARBA" id="ARBA00022448"/>
    </source>
</evidence>
<dbReference type="SUPFAM" id="SSF81324">
    <property type="entry name" value="Voltage-gated potassium channels"/>
    <property type="match status" value="1"/>
</dbReference>
<dbReference type="EnsemblProtists" id="EKX54557">
    <property type="protein sequence ID" value="EKX54557"/>
    <property type="gene ID" value="GUITHDRAFT_132258"/>
</dbReference>
<evidence type="ECO:0000313" key="20">
    <source>
        <dbReference type="EnsemblProtists" id="EKX54557"/>
    </source>
</evidence>
<evidence type="ECO:0000259" key="16">
    <source>
        <dbReference type="Pfam" id="PF03493"/>
    </source>
</evidence>
<evidence type="ECO:0000313" key="21">
    <source>
        <dbReference type="Proteomes" id="UP000011087"/>
    </source>
</evidence>
<keyword evidence="2" id="KW-0813">Transport</keyword>
<evidence type="ECO:0000256" key="9">
    <source>
        <dbReference type="ARBA" id="ARBA00022989"/>
    </source>
</evidence>
<keyword evidence="12" id="KW-0407">Ion channel</keyword>
<dbReference type="InterPro" id="IPR036291">
    <property type="entry name" value="NAD(P)-bd_dom_sf"/>
</dbReference>
<reference evidence="21" key="2">
    <citation type="submission" date="2012-11" db="EMBL/GenBank/DDBJ databases">
        <authorList>
            <person name="Kuo A."/>
            <person name="Curtis B.A."/>
            <person name="Tanifuji G."/>
            <person name="Burki F."/>
            <person name="Gruber A."/>
            <person name="Irimia M."/>
            <person name="Maruyama S."/>
            <person name="Arias M.C."/>
            <person name="Ball S.G."/>
            <person name="Gile G.H."/>
            <person name="Hirakawa Y."/>
            <person name="Hopkins J.F."/>
            <person name="Rensing S.A."/>
            <person name="Schmutz J."/>
            <person name="Symeonidi A."/>
            <person name="Elias M."/>
            <person name="Eveleigh R.J."/>
            <person name="Herman E.K."/>
            <person name="Klute M.J."/>
            <person name="Nakayama T."/>
            <person name="Obornik M."/>
            <person name="Reyes-Prieto A."/>
            <person name="Armbrust E.V."/>
            <person name="Aves S.J."/>
            <person name="Beiko R.G."/>
            <person name="Coutinho P."/>
            <person name="Dacks J.B."/>
            <person name="Durnford D.G."/>
            <person name="Fast N.M."/>
            <person name="Green B.R."/>
            <person name="Grisdale C."/>
            <person name="Hempe F."/>
            <person name="Henrissat B."/>
            <person name="Hoppner M.P."/>
            <person name="Ishida K.-I."/>
            <person name="Kim E."/>
            <person name="Koreny L."/>
            <person name="Kroth P.G."/>
            <person name="Liu Y."/>
            <person name="Malik S.-B."/>
            <person name="Maier U.G."/>
            <person name="McRose D."/>
            <person name="Mock T."/>
            <person name="Neilson J.A."/>
            <person name="Onodera N.T."/>
            <person name="Poole A.M."/>
            <person name="Pritham E.J."/>
            <person name="Richards T.A."/>
            <person name="Rocap G."/>
            <person name="Roy S.W."/>
            <person name="Sarai C."/>
            <person name="Schaack S."/>
            <person name="Shirato S."/>
            <person name="Slamovits C.H."/>
            <person name="Spencer D.F."/>
            <person name="Suzuki S."/>
            <person name="Worden A.Z."/>
            <person name="Zauner S."/>
            <person name="Barry K."/>
            <person name="Bell C."/>
            <person name="Bharti A.K."/>
            <person name="Crow J.A."/>
            <person name="Grimwood J."/>
            <person name="Kramer R."/>
            <person name="Lindquist E."/>
            <person name="Lucas S."/>
            <person name="Salamov A."/>
            <person name="McFadden G.I."/>
            <person name="Lane C.E."/>
            <person name="Keeling P.J."/>
            <person name="Gray M.W."/>
            <person name="Grigoriev I.V."/>
            <person name="Archibald J.M."/>
        </authorList>
    </citation>
    <scope>NUCLEOTIDE SEQUENCE</scope>
    <source>
        <strain evidence="21">CCMP2712</strain>
    </source>
</reference>
<evidence type="ECO:0000256" key="12">
    <source>
        <dbReference type="ARBA" id="ARBA00023303"/>
    </source>
</evidence>